<evidence type="ECO:0000313" key="1">
    <source>
        <dbReference type="EMBL" id="RMU65409.1"/>
    </source>
</evidence>
<comment type="caution">
    <text evidence="1">The sequence shown here is derived from an EMBL/GenBank/DDBJ whole genome shotgun (WGS) entry which is preliminary data.</text>
</comment>
<accession>A0A3M5W4B9</accession>
<reference evidence="1 2" key="1">
    <citation type="submission" date="2018-08" db="EMBL/GenBank/DDBJ databases">
        <title>Recombination of ecologically and evolutionarily significant loci maintains genetic cohesion in the Pseudomonas syringae species complex.</title>
        <authorList>
            <person name="Dillon M."/>
            <person name="Thakur S."/>
            <person name="Almeida R.N.D."/>
            <person name="Weir B.S."/>
            <person name="Guttman D.S."/>
        </authorList>
    </citation>
    <scope>NUCLEOTIDE SEQUENCE [LARGE SCALE GENOMIC DNA]</scope>
    <source>
        <strain evidence="1 2">ICMP 14479</strain>
    </source>
</reference>
<dbReference type="Proteomes" id="UP000280395">
    <property type="component" value="Unassembled WGS sequence"/>
</dbReference>
<proteinExistence type="predicted"/>
<protein>
    <submittedName>
        <fullName evidence="1">Uncharacterized protein</fullName>
    </submittedName>
</protein>
<name>A0A3M5W4B9_PSESX</name>
<evidence type="ECO:0000313" key="2">
    <source>
        <dbReference type="Proteomes" id="UP000280395"/>
    </source>
</evidence>
<dbReference type="AlphaFoldDB" id="A0A3M5W4B9"/>
<gene>
    <name evidence="1" type="ORF">ALP29_200181</name>
</gene>
<sequence length="110" mass="11761">MLRGGVAATLAVRHSGHGRHTDLMQTLDGVPFLARPQHRQFCGCQVLGNFAPADAAVDLDEVATPVNFGAQRATTFQLAVDLTAQALDLGECIAPGPQALERFSKEQLHQ</sequence>
<dbReference type="EMBL" id="RBUA01000148">
    <property type="protein sequence ID" value="RMU65409.1"/>
    <property type="molecule type" value="Genomic_DNA"/>
</dbReference>
<organism evidence="1 2">
    <name type="scientific">Pseudomonas syringae pv. avii</name>
    <dbReference type="NCBI Taxonomy" id="663959"/>
    <lineage>
        <taxon>Bacteria</taxon>
        <taxon>Pseudomonadati</taxon>
        <taxon>Pseudomonadota</taxon>
        <taxon>Gammaproteobacteria</taxon>
        <taxon>Pseudomonadales</taxon>
        <taxon>Pseudomonadaceae</taxon>
        <taxon>Pseudomonas</taxon>
        <taxon>Pseudomonas syringae</taxon>
    </lineage>
</organism>